<dbReference type="InterPro" id="IPR007627">
    <property type="entry name" value="RNA_pol_sigma70_r2"/>
</dbReference>
<keyword evidence="2" id="KW-0805">Transcription regulation</keyword>
<comment type="caution">
    <text evidence="7">The sequence shown here is derived from an EMBL/GenBank/DDBJ whole genome shotgun (WGS) entry which is preliminary data.</text>
</comment>
<dbReference type="SUPFAM" id="SSF88659">
    <property type="entry name" value="Sigma3 and sigma4 domains of RNA polymerase sigma factors"/>
    <property type="match status" value="1"/>
</dbReference>
<dbReference type="InterPro" id="IPR039425">
    <property type="entry name" value="RNA_pol_sigma-70-like"/>
</dbReference>
<dbReference type="RefSeq" id="WP_302722920.1">
    <property type="nucleotide sequence ID" value="NZ_JAULRU010000577.1"/>
</dbReference>
<dbReference type="NCBIfam" id="TIGR02937">
    <property type="entry name" value="sigma70-ECF"/>
    <property type="match status" value="1"/>
</dbReference>
<dbReference type="Gene3D" id="1.10.1740.10">
    <property type="match status" value="1"/>
</dbReference>
<dbReference type="Pfam" id="PF04542">
    <property type="entry name" value="Sigma70_r2"/>
    <property type="match status" value="1"/>
</dbReference>
<dbReference type="CDD" id="cd06171">
    <property type="entry name" value="Sigma70_r4"/>
    <property type="match status" value="1"/>
</dbReference>
<keyword evidence="3" id="KW-0731">Sigma factor</keyword>
<dbReference type="Proteomes" id="UP001273505">
    <property type="component" value="Unassembled WGS sequence"/>
</dbReference>
<evidence type="ECO:0000313" key="7">
    <source>
        <dbReference type="EMBL" id="MDX6848340.1"/>
    </source>
</evidence>
<dbReference type="SUPFAM" id="SSF88946">
    <property type="entry name" value="Sigma2 domain of RNA polymerase sigma factors"/>
    <property type="match status" value="1"/>
</dbReference>
<gene>
    <name evidence="7" type="ORF">SCD92_03145</name>
</gene>
<accession>A0ABU4RTX7</accession>
<feature type="domain" description="RNA polymerase sigma factor 70 region 4 type 2" evidence="6">
    <location>
        <begin position="149"/>
        <end position="199"/>
    </location>
</feature>
<dbReference type="InterPro" id="IPR014284">
    <property type="entry name" value="RNA_pol_sigma-70_dom"/>
</dbReference>
<evidence type="ECO:0000256" key="3">
    <source>
        <dbReference type="ARBA" id="ARBA00023082"/>
    </source>
</evidence>
<keyword evidence="8" id="KW-1185">Reference proteome</keyword>
<dbReference type="Pfam" id="PF08281">
    <property type="entry name" value="Sigma70_r4_2"/>
    <property type="match status" value="1"/>
</dbReference>
<dbReference type="PANTHER" id="PTHR43133:SF62">
    <property type="entry name" value="RNA POLYMERASE SIGMA FACTOR SIGZ"/>
    <property type="match status" value="1"/>
</dbReference>
<keyword evidence="4" id="KW-0804">Transcription</keyword>
<comment type="similarity">
    <text evidence="1">Belongs to the sigma-70 factor family. ECF subfamily.</text>
</comment>
<evidence type="ECO:0000259" key="6">
    <source>
        <dbReference type="Pfam" id="PF08281"/>
    </source>
</evidence>
<dbReference type="Gene3D" id="1.10.10.10">
    <property type="entry name" value="Winged helix-like DNA-binding domain superfamily/Winged helix DNA-binding domain"/>
    <property type="match status" value="1"/>
</dbReference>
<evidence type="ECO:0000259" key="5">
    <source>
        <dbReference type="Pfam" id="PF04542"/>
    </source>
</evidence>
<dbReference type="InterPro" id="IPR013325">
    <property type="entry name" value="RNA_pol_sigma_r2"/>
</dbReference>
<sequence>MTQRKTAAKVTSMEAAKTGMGSDEAKKWGRLLQQVAHDRDRAAFREIYEYFAPRIKAYAINQGIGQQADELVQEVMTSVWRSADKYVDTLASPSTWIFTITRNQRIDLLRKLGRLKAEINVETEDLWQIPTEEDTTIHSIQALAAEKHIRHSIKQLPEEQLIAVRKVYYEGKTHQEVATELNVPLGTLKGRLRLSMQKLKVMLESKDL</sequence>
<evidence type="ECO:0000256" key="4">
    <source>
        <dbReference type="ARBA" id="ARBA00023163"/>
    </source>
</evidence>
<dbReference type="InterPro" id="IPR036388">
    <property type="entry name" value="WH-like_DNA-bd_sf"/>
</dbReference>
<evidence type="ECO:0000313" key="8">
    <source>
        <dbReference type="Proteomes" id="UP001273505"/>
    </source>
</evidence>
<dbReference type="PANTHER" id="PTHR43133">
    <property type="entry name" value="RNA POLYMERASE ECF-TYPE SIGMA FACTO"/>
    <property type="match status" value="1"/>
</dbReference>
<feature type="domain" description="RNA polymerase sigma-70 region 2" evidence="5">
    <location>
        <begin position="48"/>
        <end position="114"/>
    </location>
</feature>
<name>A0ABU4RTX7_9GAMM</name>
<evidence type="ECO:0000256" key="2">
    <source>
        <dbReference type="ARBA" id="ARBA00023015"/>
    </source>
</evidence>
<organism evidence="7 8">
    <name type="scientific">Gilvimarinus gilvus</name>
    <dbReference type="NCBI Taxonomy" id="3058038"/>
    <lineage>
        <taxon>Bacteria</taxon>
        <taxon>Pseudomonadati</taxon>
        <taxon>Pseudomonadota</taxon>
        <taxon>Gammaproteobacteria</taxon>
        <taxon>Cellvibrionales</taxon>
        <taxon>Cellvibrionaceae</taxon>
        <taxon>Gilvimarinus</taxon>
    </lineage>
</organism>
<protein>
    <submittedName>
        <fullName evidence="7">Sigma-70 family RNA polymerase sigma factor</fullName>
    </submittedName>
</protein>
<evidence type="ECO:0000256" key="1">
    <source>
        <dbReference type="ARBA" id="ARBA00010641"/>
    </source>
</evidence>
<reference evidence="7 8" key="1">
    <citation type="submission" date="2023-11" db="EMBL/GenBank/DDBJ databases">
        <title>Gilvimarinus fulvus sp. nov., isolated from the surface of Kelp.</title>
        <authorList>
            <person name="Sun Y.Y."/>
            <person name="Gong Y."/>
            <person name="Du Z.J."/>
        </authorList>
    </citation>
    <scope>NUCLEOTIDE SEQUENCE [LARGE SCALE GENOMIC DNA]</scope>
    <source>
        <strain evidence="7 8">SDUM040013</strain>
    </source>
</reference>
<proteinExistence type="inferred from homology"/>
<dbReference type="EMBL" id="JAXAFO010000003">
    <property type="protein sequence ID" value="MDX6848340.1"/>
    <property type="molecule type" value="Genomic_DNA"/>
</dbReference>
<dbReference type="InterPro" id="IPR013249">
    <property type="entry name" value="RNA_pol_sigma70_r4_t2"/>
</dbReference>
<dbReference type="InterPro" id="IPR013324">
    <property type="entry name" value="RNA_pol_sigma_r3/r4-like"/>
</dbReference>